<dbReference type="Proteomes" id="UP001295684">
    <property type="component" value="Unassembled WGS sequence"/>
</dbReference>
<evidence type="ECO:0000313" key="2">
    <source>
        <dbReference type="Proteomes" id="UP001295684"/>
    </source>
</evidence>
<protein>
    <submittedName>
        <fullName evidence="1">Uncharacterized protein</fullName>
    </submittedName>
</protein>
<gene>
    <name evidence="1" type="ORF">ECRASSUSDP1_LOCUS13963</name>
</gene>
<evidence type="ECO:0000313" key="1">
    <source>
        <dbReference type="EMBL" id="CAI2372632.1"/>
    </source>
</evidence>
<keyword evidence="2" id="KW-1185">Reference proteome</keyword>
<proteinExistence type="predicted"/>
<name>A0AAD1XH74_EUPCR</name>
<accession>A0AAD1XH74</accession>
<dbReference type="AlphaFoldDB" id="A0AAD1XH74"/>
<organism evidence="1 2">
    <name type="scientific">Euplotes crassus</name>
    <dbReference type="NCBI Taxonomy" id="5936"/>
    <lineage>
        <taxon>Eukaryota</taxon>
        <taxon>Sar</taxon>
        <taxon>Alveolata</taxon>
        <taxon>Ciliophora</taxon>
        <taxon>Intramacronucleata</taxon>
        <taxon>Spirotrichea</taxon>
        <taxon>Hypotrichia</taxon>
        <taxon>Euplotida</taxon>
        <taxon>Euplotidae</taxon>
        <taxon>Moneuplotes</taxon>
    </lineage>
</organism>
<reference evidence="1" key="1">
    <citation type="submission" date="2023-07" db="EMBL/GenBank/DDBJ databases">
        <authorList>
            <consortium name="AG Swart"/>
            <person name="Singh M."/>
            <person name="Singh A."/>
            <person name="Seah K."/>
            <person name="Emmerich C."/>
        </authorList>
    </citation>
    <scope>NUCLEOTIDE SEQUENCE</scope>
    <source>
        <strain evidence="1">DP1</strain>
    </source>
</reference>
<comment type="caution">
    <text evidence="1">The sequence shown here is derived from an EMBL/GenBank/DDBJ whole genome shotgun (WGS) entry which is preliminary data.</text>
</comment>
<dbReference type="EMBL" id="CAMPGE010013927">
    <property type="protein sequence ID" value="CAI2372632.1"/>
    <property type="molecule type" value="Genomic_DNA"/>
</dbReference>
<sequence length="98" mass="11304">MNPNSRGQTCLSVICLCFLCFFHIFSNLLPKILDLYCIFFNSPPKRTEPPLSILNRLAHKPCSFPHILISNLYKYQSEFSLCASHREGSFHLQDRVQG</sequence>